<dbReference type="Pfam" id="PF02615">
    <property type="entry name" value="Ldh_2"/>
    <property type="match status" value="1"/>
</dbReference>
<evidence type="ECO:0000313" key="3">
    <source>
        <dbReference type="EMBL" id="GAL19422.1"/>
    </source>
</evidence>
<dbReference type="GO" id="GO:0050578">
    <property type="term" value="F:(2R)-2-hydroxyacid dehydrogenase (NADP+) activity"/>
    <property type="evidence" value="ECO:0007669"/>
    <property type="project" value="UniProtKB-EC"/>
</dbReference>
<dbReference type="EC" id="1.1.1.272" evidence="3"/>
<dbReference type="OrthoDB" id="9769447at2"/>
<evidence type="ECO:0000256" key="2">
    <source>
        <dbReference type="ARBA" id="ARBA00023002"/>
    </source>
</evidence>
<dbReference type="InterPro" id="IPR036111">
    <property type="entry name" value="Mal/L-sulfo/L-lacto_DH-like_sf"/>
</dbReference>
<comment type="similarity">
    <text evidence="1">Belongs to the LDH2/MDH2 oxidoreductase family.</text>
</comment>
<comment type="caution">
    <text evidence="3">The sequence shown here is derived from an EMBL/GenBank/DDBJ whole genome shotgun (WGS) entry which is preliminary data.</text>
</comment>
<dbReference type="PANTHER" id="PTHR11091">
    <property type="entry name" value="OXIDOREDUCTASE-RELATED"/>
    <property type="match status" value="1"/>
</dbReference>
<dbReference type="Proteomes" id="UP000029228">
    <property type="component" value="Unassembled WGS sequence"/>
</dbReference>
<evidence type="ECO:0000256" key="1">
    <source>
        <dbReference type="ARBA" id="ARBA00006056"/>
    </source>
</evidence>
<organism evidence="3 4">
    <name type="scientific">Vibrio maritimus</name>
    <dbReference type="NCBI Taxonomy" id="990268"/>
    <lineage>
        <taxon>Bacteria</taxon>
        <taxon>Pseudomonadati</taxon>
        <taxon>Pseudomonadota</taxon>
        <taxon>Gammaproteobacteria</taxon>
        <taxon>Vibrionales</taxon>
        <taxon>Vibrionaceae</taxon>
        <taxon>Vibrio</taxon>
    </lineage>
</organism>
<reference evidence="3 4" key="2">
    <citation type="submission" date="2014-09" db="EMBL/GenBank/DDBJ databases">
        <authorList>
            <consortium name="NBRP consortium"/>
            <person name="Sawabe T."/>
            <person name="Meirelles P."/>
            <person name="Nakanishi M."/>
            <person name="Sayaka M."/>
            <person name="Hattori M."/>
            <person name="Ohkuma M."/>
        </authorList>
    </citation>
    <scope>NUCLEOTIDE SEQUENCE [LARGE SCALE GENOMIC DNA]</scope>
    <source>
        <strain evidence="4">JCM19235</strain>
    </source>
</reference>
<protein>
    <submittedName>
        <fullName evidence="3">L-sulfolactate dehydrogenase</fullName>
        <ecNumber evidence="3">1.1.1.272</ecNumber>
    </submittedName>
</protein>
<accession>A0A090SIZ5</accession>
<keyword evidence="2 3" id="KW-0560">Oxidoreductase</keyword>
<reference evidence="3 4" key="1">
    <citation type="submission" date="2014-09" db="EMBL/GenBank/DDBJ databases">
        <title>Vibrio maritimus JCM 19235. (C45) whole genome shotgun sequence.</title>
        <authorList>
            <person name="Sawabe T."/>
            <person name="Meirelles P."/>
            <person name="Nakanishi M."/>
            <person name="Sayaka M."/>
            <person name="Hattori M."/>
            <person name="Ohkuma M."/>
        </authorList>
    </citation>
    <scope>NUCLEOTIDE SEQUENCE [LARGE SCALE GENOMIC DNA]</scope>
    <source>
        <strain evidence="4">JCM19235</strain>
    </source>
</reference>
<dbReference type="EMBL" id="BBMR01000004">
    <property type="protein sequence ID" value="GAL19422.1"/>
    <property type="molecule type" value="Genomic_DNA"/>
</dbReference>
<dbReference type="Gene3D" id="3.30.1370.60">
    <property type="entry name" value="Hypothetical oxidoreductase yiak, domain 2"/>
    <property type="match status" value="1"/>
</dbReference>
<proteinExistence type="inferred from homology"/>
<keyword evidence="4" id="KW-1185">Reference proteome</keyword>
<name>A0A090SIZ5_9VIBR</name>
<dbReference type="AlphaFoldDB" id="A0A090SIZ5"/>
<evidence type="ECO:0000313" key="4">
    <source>
        <dbReference type="Proteomes" id="UP000029228"/>
    </source>
</evidence>
<dbReference type="STRING" id="990268.JCM19235_778"/>
<dbReference type="SUPFAM" id="SSF89733">
    <property type="entry name" value="L-sulfolactate dehydrogenase-like"/>
    <property type="match status" value="1"/>
</dbReference>
<gene>
    <name evidence="3" type="ORF">JCM19235_778</name>
</gene>
<dbReference type="InterPro" id="IPR003767">
    <property type="entry name" value="Malate/L-lactate_DH-like"/>
</dbReference>
<dbReference type="InterPro" id="IPR043143">
    <property type="entry name" value="Mal/L-sulf/L-lact_DH-like_NADP"/>
</dbReference>
<sequence length="391" mass="42695">MAKVSSPTTTFNNEYFSFIVSESWKHIGASQAHADILAHNLLVGGLQGKLHQGLGVIEAVTIPYEAGILDTTTTPEIESEGDTWAVYNGKKSSGHYVCTLMAQTAIEKARKHGISIVFGYDHCDGGNFSNYTQMAMKEGMFAMSSNNSVPLNAPFGGMDPAMSCPPFDAALIGGEELPLVTSIMIGEGYDSHICDAIVNDRDLHVAALVDQDTGELTADARRWGSLIEGYGRVADCKAPWTFLTPRLYSLNIWNEVMTAIINPKGKIAPELPAVPSDFFTMEDAPCPVGGSYILVIDPSHFGPIEEVKRKSDMFVKAIKENRPRAGFNEVFIPDEWGLKALATATDEHQVMDAHWDGFKDFLKRSGTSIEELNAKWEAKVGAERAAETIRK</sequence>
<dbReference type="PANTHER" id="PTHR11091:SF0">
    <property type="entry name" value="MALATE DEHYDROGENASE"/>
    <property type="match status" value="1"/>
</dbReference>